<name>A0A7R9A782_9CRUS</name>
<evidence type="ECO:0000313" key="2">
    <source>
        <dbReference type="EMBL" id="CAD7247068.1"/>
    </source>
</evidence>
<dbReference type="Proteomes" id="UP000677054">
    <property type="component" value="Unassembled WGS sequence"/>
</dbReference>
<accession>A0A7R9A782</accession>
<feature type="signal peptide" evidence="1">
    <location>
        <begin position="1"/>
        <end position="22"/>
    </location>
</feature>
<dbReference type="AlphaFoldDB" id="A0A7R9A782"/>
<reference evidence="2" key="1">
    <citation type="submission" date="2020-11" db="EMBL/GenBank/DDBJ databases">
        <authorList>
            <person name="Tran Van P."/>
        </authorList>
    </citation>
    <scope>NUCLEOTIDE SEQUENCE</scope>
</reference>
<evidence type="ECO:0000313" key="3">
    <source>
        <dbReference type="Proteomes" id="UP000677054"/>
    </source>
</evidence>
<keyword evidence="1" id="KW-0732">Signal</keyword>
<feature type="chain" id="PRO_5036209722" evidence="1">
    <location>
        <begin position="23"/>
        <end position="61"/>
    </location>
</feature>
<gene>
    <name evidence="2" type="ORF">DSTB1V02_LOCUS6907</name>
</gene>
<protein>
    <submittedName>
        <fullName evidence="2">Uncharacterized protein</fullName>
    </submittedName>
</protein>
<sequence>MHTVIWILAATTALLLPGEAGGGHIMGSYQRRGSARGLGTVRNFAKLRHRTHRFLQKQIVP</sequence>
<dbReference type="EMBL" id="CAJPEV010001325">
    <property type="protein sequence ID" value="CAG0892060.1"/>
    <property type="molecule type" value="Genomic_DNA"/>
</dbReference>
<evidence type="ECO:0000256" key="1">
    <source>
        <dbReference type="SAM" id="SignalP"/>
    </source>
</evidence>
<dbReference type="EMBL" id="LR900842">
    <property type="protein sequence ID" value="CAD7247068.1"/>
    <property type="molecule type" value="Genomic_DNA"/>
</dbReference>
<proteinExistence type="predicted"/>
<organism evidence="2">
    <name type="scientific">Darwinula stevensoni</name>
    <dbReference type="NCBI Taxonomy" id="69355"/>
    <lineage>
        <taxon>Eukaryota</taxon>
        <taxon>Metazoa</taxon>
        <taxon>Ecdysozoa</taxon>
        <taxon>Arthropoda</taxon>
        <taxon>Crustacea</taxon>
        <taxon>Oligostraca</taxon>
        <taxon>Ostracoda</taxon>
        <taxon>Podocopa</taxon>
        <taxon>Podocopida</taxon>
        <taxon>Darwinulocopina</taxon>
        <taxon>Darwinuloidea</taxon>
        <taxon>Darwinulidae</taxon>
        <taxon>Darwinula</taxon>
    </lineage>
</organism>
<keyword evidence="3" id="KW-1185">Reference proteome</keyword>